<dbReference type="OrthoDB" id="8613588at2"/>
<dbReference type="RefSeq" id="WP_084090039.1">
    <property type="nucleotide sequence ID" value="NZ_FWXD01000006.1"/>
</dbReference>
<proteinExistence type="predicted"/>
<evidence type="ECO:0000313" key="2">
    <source>
        <dbReference type="Proteomes" id="UP000192761"/>
    </source>
</evidence>
<keyword evidence="2" id="KW-1185">Reference proteome</keyword>
<dbReference type="AlphaFoldDB" id="A0A1W1XER9"/>
<protein>
    <submittedName>
        <fullName evidence="1">Uncharacterized protein</fullName>
    </submittedName>
</protein>
<evidence type="ECO:0000313" key="1">
    <source>
        <dbReference type="EMBL" id="SMC22254.1"/>
    </source>
</evidence>
<organism evidence="1 2">
    <name type="scientific">Andreprevotia lacus DSM 23236</name>
    <dbReference type="NCBI Taxonomy" id="1121001"/>
    <lineage>
        <taxon>Bacteria</taxon>
        <taxon>Pseudomonadati</taxon>
        <taxon>Pseudomonadota</taxon>
        <taxon>Betaproteobacteria</taxon>
        <taxon>Neisseriales</taxon>
        <taxon>Chitinibacteraceae</taxon>
        <taxon>Andreprevotia</taxon>
    </lineage>
</organism>
<gene>
    <name evidence="1" type="ORF">SAMN02745857_01378</name>
</gene>
<dbReference type="Proteomes" id="UP000192761">
    <property type="component" value="Unassembled WGS sequence"/>
</dbReference>
<sequence length="148" mass="15864">MNSVSEAVDRLEGEDGLDDGIARFLGVSDPEEGIKLADVRSKAASELQRYGDDLSGLLAQQGITVPPAFQLRSVEGGNVAVAGDHPSKAAIEGMINADTRLLKWFKEVEVLHDILRRAELRGSEQTLDGQHFNLGLTSIGAIGFYTGN</sequence>
<accession>A0A1W1XER9</accession>
<dbReference type="STRING" id="1121001.SAMN02745857_01378"/>
<dbReference type="EMBL" id="FWXD01000006">
    <property type="protein sequence ID" value="SMC22254.1"/>
    <property type="molecule type" value="Genomic_DNA"/>
</dbReference>
<name>A0A1W1XER9_9NEIS</name>
<reference evidence="1 2" key="1">
    <citation type="submission" date="2017-04" db="EMBL/GenBank/DDBJ databases">
        <authorList>
            <person name="Afonso C.L."/>
            <person name="Miller P.J."/>
            <person name="Scott M.A."/>
            <person name="Spackman E."/>
            <person name="Goraichik I."/>
            <person name="Dimitrov K.M."/>
            <person name="Suarez D.L."/>
            <person name="Swayne D.E."/>
        </authorList>
    </citation>
    <scope>NUCLEOTIDE SEQUENCE [LARGE SCALE GENOMIC DNA]</scope>
    <source>
        <strain evidence="1 2">DSM 23236</strain>
    </source>
</reference>